<name>A0A5B2VVE9_9HYPH</name>
<dbReference type="OrthoDB" id="7273400at2"/>
<protein>
    <recommendedName>
        <fullName evidence="4">Amino acid transporter</fullName>
    </recommendedName>
</protein>
<keyword evidence="1" id="KW-1133">Transmembrane helix</keyword>
<evidence type="ECO:0000313" key="2">
    <source>
        <dbReference type="EMBL" id="KAA2242237.1"/>
    </source>
</evidence>
<comment type="caution">
    <text evidence="2">The sequence shown here is derived from an EMBL/GenBank/DDBJ whole genome shotgun (WGS) entry which is preliminary data.</text>
</comment>
<sequence>MSLIHNERTKLSATALNGVAIACIVAGFITPLAAASFGVQGPLHVGVPATLLAALGWLGAGLTLHFAARRILGRLEE</sequence>
<evidence type="ECO:0008006" key="4">
    <source>
        <dbReference type="Google" id="ProtNLM"/>
    </source>
</evidence>
<reference evidence="2 3" key="2">
    <citation type="submission" date="2019-09" db="EMBL/GenBank/DDBJ databases">
        <authorList>
            <person name="Jin C."/>
        </authorList>
    </citation>
    <scope>NUCLEOTIDE SEQUENCE [LARGE SCALE GENOMIC DNA]</scope>
    <source>
        <strain evidence="2 3">BN140002</strain>
    </source>
</reference>
<accession>A0A5B2VVE9</accession>
<feature type="transmembrane region" description="Helical" evidence="1">
    <location>
        <begin position="12"/>
        <end position="39"/>
    </location>
</feature>
<evidence type="ECO:0000313" key="3">
    <source>
        <dbReference type="Proteomes" id="UP000323142"/>
    </source>
</evidence>
<keyword evidence="1" id="KW-0812">Transmembrane</keyword>
<organism evidence="2 3">
    <name type="scientific">Salinarimonas soli</name>
    <dbReference type="NCBI Taxonomy" id="1638099"/>
    <lineage>
        <taxon>Bacteria</taxon>
        <taxon>Pseudomonadati</taxon>
        <taxon>Pseudomonadota</taxon>
        <taxon>Alphaproteobacteria</taxon>
        <taxon>Hyphomicrobiales</taxon>
        <taxon>Salinarimonadaceae</taxon>
        <taxon>Salinarimonas</taxon>
    </lineage>
</organism>
<keyword evidence="1" id="KW-0472">Membrane</keyword>
<dbReference type="AlphaFoldDB" id="A0A5B2VVE9"/>
<dbReference type="EMBL" id="VUOA01000006">
    <property type="protein sequence ID" value="KAA2242237.1"/>
    <property type="molecule type" value="Genomic_DNA"/>
</dbReference>
<reference evidence="2 3" key="1">
    <citation type="submission" date="2019-09" db="EMBL/GenBank/DDBJ databases">
        <title>Salinarimonas rosea gen. nov., sp. nov., a new member of the a-2 subgroup of the Proteobacteria.</title>
        <authorList>
            <person name="Liu J."/>
        </authorList>
    </citation>
    <scope>NUCLEOTIDE SEQUENCE [LARGE SCALE GENOMIC DNA]</scope>
    <source>
        <strain evidence="2 3">BN140002</strain>
    </source>
</reference>
<gene>
    <name evidence="2" type="ORF">F0L46_02815</name>
</gene>
<dbReference type="RefSeq" id="WP_149815508.1">
    <property type="nucleotide sequence ID" value="NZ_VUOA01000006.1"/>
</dbReference>
<feature type="transmembrane region" description="Helical" evidence="1">
    <location>
        <begin position="45"/>
        <end position="68"/>
    </location>
</feature>
<keyword evidence="3" id="KW-1185">Reference proteome</keyword>
<dbReference type="Proteomes" id="UP000323142">
    <property type="component" value="Unassembled WGS sequence"/>
</dbReference>
<proteinExistence type="predicted"/>
<evidence type="ECO:0000256" key="1">
    <source>
        <dbReference type="SAM" id="Phobius"/>
    </source>
</evidence>